<reference evidence="1 2" key="1">
    <citation type="submission" date="2021-07" db="EMBL/GenBank/DDBJ databases">
        <authorList>
            <person name="So Y."/>
        </authorList>
    </citation>
    <scope>NUCLEOTIDE SEQUENCE [LARGE SCALE GENOMIC DNA]</scope>
    <source>
        <strain evidence="1 2">HJA6</strain>
    </source>
</reference>
<evidence type="ECO:0000313" key="1">
    <source>
        <dbReference type="EMBL" id="MBW6399974.1"/>
    </source>
</evidence>
<dbReference type="Proteomes" id="UP001196565">
    <property type="component" value="Unassembled WGS sequence"/>
</dbReference>
<keyword evidence="2" id="KW-1185">Reference proteome</keyword>
<organism evidence="1 2">
    <name type="scientific">Roseomonas alba</name>
    <dbReference type="NCBI Taxonomy" id="2846776"/>
    <lineage>
        <taxon>Bacteria</taxon>
        <taxon>Pseudomonadati</taxon>
        <taxon>Pseudomonadota</taxon>
        <taxon>Alphaproteobacteria</taxon>
        <taxon>Acetobacterales</taxon>
        <taxon>Roseomonadaceae</taxon>
        <taxon>Roseomonas</taxon>
    </lineage>
</organism>
<name>A0ABS7ACD8_9PROT</name>
<gene>
    <name evidence="1" type="ORF">KPL78_19090</name>
</gene>
<evidence type="ECO:0000313" key="2">
    <source>
        <dbReference type="Proteomes" id="UP001196565"/>
    </source>
</evidence>
<accession>A0ABS7ACD8</accession>
<sequence length="157" mass="17252">MTDIALAWDPLLARADIAVANGDLVRDDGLRTAVLISLFSDALARPDDDIPDGTDDRRGWWGDTPADGETADPIGSRLWLLARAKRTEETRRRAETYARDALGWMVTDGVAAAVTVSAAWGGDRGDHLHLLVTIERRIAGRTAREEFTVQWNAEATR</sequence>
<comment type="caution">
    <text evidence="1">The sequence shown here is derived from an EMBL/GenBank/DDBJ whole genome shotgun (WGS) entry which is preliminary data.</text>
</comment>
<proteinExistence type="predicted"/>
<protein>
    <submittedName>
        <fullName evidence="1">Phage GP46 family protein</fullName>
    </submittedName>
</protein>
<dbReference type="InterPro" id="IPR010877">
    <property type="entry name" value="Phage_Mu_Gp46"/>
</dbReference>
<dbReference type="Pfam" id="PF07409">
    <property type="entry name" value="GP46"/>
    <property type="match status" value="1"/>
</dbReference>
<dbReference type="EMBL" id="JAHYBZ010000007">
    <property type="protein sequence ID" value="MBW6399974.1"/>
    <property type="molecule type" value="Genomic_DNA"/>
</dbReference>
<dbReference type="RefSeq" id="WP_219764591.1">
    <property type="nucleotide sequence ID" value="NZ_JAHYBZ010000007.1"/>
</dbReference>